<comment type="caution">
    <text evidence="6">The sequence shown here is derived from an EMBL/GenBank/DDBJ whole genome shotgun (WGS) entry which is preliminary data.</text>
</comment>
<dbReference type="EMBL" id="WSRP01000017">
    <property type="protein sequence ID" value="MVX56889.1"/>
    <property type="molecule type" value="Genomic_DNA"/>
</dbReference>
<name>A0A6L6YJG9_9BURK</name>
<feature type="transmembrane region" description="Helical" evidence="5">
    <location>
        <begin position="75"/>
        <end position="92"/>
    </location>
</feature>
<keyword evidence="7" id="KW-1185">Reference proteome</keyword>
<keyword evidence="2 5" id="KW-0812">Transmembrane</keyword>
<evidence type="ECO:0000256" key="1">
    <source>
        <dbReference type="ARBA" id="ARBA00022475"/>
    </source>
</evidence>
<dbReference type="RefSeq" id="WP_160335318.1">
    <property type="nucleotide sequence ID" value="NZ_CALPCR010000017.1"/>
</dbReference>
<keyword evidence="5" id="KW-0997">Cell inner membrane</keyword>
<dbReference type="PANTHER" id="PTHR36917:SF1">
    <property type="entry name" value="INNER MEMBRANE-SPANNING PROTEIN YCIB"/>
    <property type="match status" value="1"/>
</dbReference>
<keyword evidence="1 5" id="KW-1003">Cell membrane</keyword>
<keyword evidence="4 5" id="KW-0472">Membrane</keyword>
<protein>
    <recommendedName>
        <fullName evidence="5">Inner membrane-spanning protein YciB</fullName>
    </recommendedName>
</protein>
<feature type="transmembrane region" description="Helical" evidence="5">
    <location>
        <begin position="174"/>
        <end position="196"/>
    </location>
</feature>
<evidence type="ECO:0000313" key="6">
    <source>
        <dbReference type="EMBL" id="MVX56889.1"/>
    </source>
</evidence>
<dbReference type="InterPro" id="IPR006008">
    <property type="entry name" value="YciB"/>
</dbReference>
<sequence length="206" mass="22923">MKFLYDLLPVILFFGTFKFAQNRADEAASLCNQWLGSGFDPTQAPVICATAAAIVVSLAQILFKLISGKKIDPMLWISVAVILVFGSLTIWLHDEMFIKWKPTILYWIFAAILTFGAVTGKNYLKSLLGKQIALPENAWQTLLKGWTVFFAVVGILNLIVAYTCSTDVWVNFKLFGLMGLTLIFTVGVGFYISRFISDSDSEGKLK</sequence>
<dbReference type="AlphaFoldDB" id="A0A6L6YJG9"/>
<dbReference type="Pfam" id="PF04279">
    <property type="entry name" value="IspA"/>
    <property type="match status" value="1"/>
</dbReference>
<dbReference type="Proteomes" id="UP000472580">
    <property type="component" value="Unassembled WGS sequence"/>
</dbReference>
<evidence type="ECO:0000256" key="4">
    <source>
        <dbReference type="ARBA" id="ARBA00023136"/>
    </source>
</evidence>
<evidence type="ECO:0000313" key="7">
    <source>
        <dbReference type="Proteomes" id="UP000472580"/>
    </source>
</evidence>
<proteinExistence type="inferred from homology"/>
<comment type="function">
    <text evidence="5">Plays a role in cell envelope biogenesis, maintenance of cell envelope integrity and membrane homeostasis.</text>
</comment>
<comment type="similarity">
    <text evidence="5">Belongs to the YciB family.</text>
</comment>
<feature type="transmembrane region" description="Helical" evidence="5">
    <location>
        <begin position="44"/>
        <end position="63"/>
    </location>
</feature>
<keyword evidence="3 5" id="KW-1133">Transmembrane helix</keyword>
<accession>A0A6L6YJG9</accession>
<reference evidence="6 7" key="1">
    <citation type="submission" date="2019-12" db="EMBL/GenBank/DDBJ databases">
        <title>Microbes associate with the intestines of laboratory mice.</title>
        <authorList>
            <person name="Navarre W."/>
            <person name="Wong E."/>
        </authorList>
    </citation>
    <scope>NUCLEOTIDE SEQUENCE [LARGE SCALE GENOMIC DNA]</scope>
    <source>
        <strain evidence="6 7">NM82_D38</strain>
    </source>
</reference>
<gene>
    <name evidence="5" type="primary">yciB</name>
    <name evidence="6" type="ORF">E5987_06665</name>
</gene>
<feature type="transmembrane region" description="Helical" evidence="5">
    <location>
        <begin position="145"/>
        <end position="162"/>
    </location>
</feature>
<feature type="transmembrane region" description="Helical" evidence="5">
    <location>
        <begin position="104"/>
        <end position="124"/>
    </location>
</feature>
<dbReference type="GO" id="GO:0005886">
    <property type="term" value="C:plasma membrane"/>
    <property type="evidence" value="ECO:0007669"/>
    <property type="project" value="UniProtKB-SubCell"/>
</dbReference>
<dbReference type="HAMAP" id="MF_00189">
    <property type="entry name" value="YciB"/>
    <property type="match status" value="1"/>
</dbReference>
<dbReference type="NCBIfam" id="NF001325">
    <property type="entry name" value="PRK00259.1-3"/>
    <property type="match status" value="1"/>
</dbReference>
<organism evidence="6 7">
    <name type="scientific">Parasutterella muris</name>
    <dbReference type="NCBI Taxonomy" id="2565572"/>
    <lineage>
        <taxon>Bacteria</taxon>
        <taxon>Pseudomonadati</taxon>
        <taxon>Pseudomonadota</taxon>
        <taxon>Betaproteobacteria</taxon>
        <taxon>Burkholderiales</taxon>
        <taxon>Sutterellaceae</taxon>
        <taxon>Parasutterella</taxon>
    </lineage>
</organism>
<evidence type="ECO:0000256" key="2">
    <source>
        <dbReference type="ARBA" id="ARBA00022692"/>
    </source>
</evidence>
<evidence type="ECO:0000256" key="5">
    <source>
        <dbReference type="HAMAP-Rule" id="MF_00189"/>
    </source>
</evidence>
<dbReference type="PANTHER" id="PTHR36917">
    <property type="entry name" value="INTRACELLULAR SEPTATION PROTEIN A-RELATED"/>
    <property type="match status" value="1"/>
</dbReference>
<evidence type="ECO:0000256" key="3">
    <source>
        <dbReference type="ARBA" id="ARBA00022989"/>
    </source>
</evidence>
<comment type="subcellular location">
    <subcellularLocation>
        <location evidence="5">Cell inner membrane</location>
        <topology evidence="5">Multi-pass membrane protein</topology>
    </subcellularLocation>
</comment>
<dbReference type="OrthoDB" id="9788219at2"/>